<evidence type="ECO:0000313" key="2">
    <source>
        <dbReference type="Proteomes" id="UP000595636"/>
    </source>
</evidence>
<dbReference type="AlphaFoldDB" id="A0A7T7L292"/>
<sequence length="149" mass="16823">MLDVAYRAVDDLPPGRLARIDEDRGRIRVRLDRREPLHKVVSQLNVEIDQLMKTARWFQLWDDEIVSANTPGRPLRIEYMLSPVIPSQMGVGVAEGKGLLRVHICPGLDVISFAASMNPATKEHLDGGHWFQLYGGEIIDNSPEPMNRV</sequence>
<evidence type="ECO:0000313" key="1">
    <source>
        <dbReference type="EMBL" id="QQM45100.1"/>
    </source>
</evidence>
<name>A0A7T7L292_9ACTN</name>
<proteinExistence type="predicted"/>
<reference evidence="1 2" key="1">
    <citation type="submission" date="2020-12" db="EMBL/GenBank/DDBJ databases">
        <title>A novel species.</title>
        <authorList>
            <person name="Li K."/>
        </authorList>
    </citation>
    <scope>NUCLEOTIDE SEQUENCE [LARGE SCALE GENOMIC DNA]</scope>
    <source>
        <strain evidence="1 2">ZYC-3</strain>
    </source>
</reference>
<dbReference type="KEGG" id="slf:JEQ17_40695"/>
<dbReference type="RefSeq" id="WP_200399909.1">
    <property type="nucleotide sequence ID" value="NZ_CP066831.1"/>
</dbReference>
<organism evidence="1 2">
    <name type="scientific">Streptomyces liliifuscus</name>
    <dbReference type="NCBI Taxonomy" id="2797636"/>
    <lineage>
        <taxon>Bacteria</taxon>
        <taxon>Bacillati</taxon>
        <taxon>Actinomycetota</taxon>
        <taxon>Actinomycetes</taxon>
        <taxon>Kitasatosporales</taxon>
        <taxon>Streptomycetaceae</taxon>
        <taxon>Streptomyces</taxon>
    </lineage>
</organism>
<dbReference type="Proteomes" id="UP000595636">
    <property type="component" value="Chromosome"/>
</dbReference>
<protein>
    <submittedName>
        <fullName evidence="1">Uncharacterized protein</fullName>
    </submittedName>
</protein>
<accession>A0A7T7L292</accession>
<gene>
    <name evidence="1" type="ORF">JEQ17_40695</name>
</gene>
<dbReference type="EMBL" id="CP066831">
    <property type="protein sequence ID" value="QQM45100.1"/>
    <property type="molecule type" value="Genomic_DNA"/>
</dbReference>
<keyword evidence="2" id="KW-1185">Reference proteome</keyword>